<dbReference type="EMBL" id="CABIKM010000009">
    <property type="protein sequence ID" value="VUZ84227.1"/>
    <property type="molecule type" value="Genomic_DNA"/>
</dbReference>
<sequence>MTGRAPVLIGVVLGVVFITGCAKREIHFDPVNVRASAIYCIFDRSCTVTVTDSSATPIPIQTGGTAFLESRTFAGKPGTPASGLYGYEYRIDLGKTVETTSDVGGVATKQIRCLRSMTLDFGPIVDTLDYNGDGKTGDLIYVITSGGPGGIGIEHAHRWTNTIILYFDSPVCVGASGGHGDSTYVFGLVSAQPPRSVTATLKETDDLTAASSKLKSSPTYDVLVRAPQIGAASEPNHPESL</sequence>
<evidence type="ECO:0000313" key="1">
    <source>
        <dbReference type="EMBL" id="VUZ84227.1"/>
    </source>
</evidence>
<proteinExistence type="predicted"/>
<reference evidence="1 2" key="1">
    <citation type="submission" date="2019-07" db="EMBL/GenBank/DDBJ databases">
        <authorList>
            <person name="Cremers G."/>
        </authorList>
    </citation>
    <scope>NUCLEOTIDE SEQUENCE [LARGE SCALE GENOMIC DNA]</scope>
</reference>
<accession>A0A564ZH40</accession>
<evidence type="ECO:0008006" key="3">
    <source>
        <dbReference type="Google" id="ProtNLM"/>
    </source>
</evidence>
<keyword evidence="2" id="KW-1185">Reference proteome</keyword>
<gene>
    <name evidence="1" type="ORF">MELA_00593</name>
</gene>
<dbReference type="Proteomes" id="UP000334340">
    <property type="component" value="Unassembled WGS sequence"/>
</dbReference>
<organism evidence="1 2">
    <name type="scientific">Candidatus Methylomirabilis lanthanidiphila</name>
    <dbReference type="NCBI Taxonomy" id="2211376"/>
    <lineage>
        <taxon>Bacteria</taxon>
        <taxon>Candidatus Methylomirabilota</taxon>
        <taxon>Candidatus Methylomirabilia</taxon>
        <taxon>Candidatus Methylomirabilales</taxon>
        <taxon>Candidatus Methylomirabilaceae</taxon>
        <taxon>Candidatus Methylomirabilis</taxon>
    </lineage>
</organism>
<protein>
    <recommendedName>
        <fullName evidence="3">Lipoprotein</fullName>
    </recommendedName>
</protein>
<dbReference type="AlphaFoldDB" id="A0A564ZH40"/>
<dbReference type="PROSITE" id="PS51257">
    <property type="entry name" value="PROKAR_LIPOPROTEIN"/>
    <property type="match status" value="1"/>
</dbReference>
<evidence type="ECO:0000313" key="2">
    <source>
        <dbReference type="Proteomes" id="UP000334340"/>
    </source>
</evidence>
<name>A0A564ZH40_9BACT</name>